<evidence type="ECO:0000313" key="2">
    <source>
        <dbReference type="Proteomes" id="UP000016930"/>
    </source>
</evidence>
<keyword evidence="2" id="KW-1185">Reference proteome</keyword>
<reference evidence="1 2" key="1">
    <citation type="journal article" date="2012" name="Proc. Natl. Acad. Sci. U.S.A.">
        <title>Comparative genomics of Ceriporiopsis subvermispora and Phanerochaete chrysosporium provide insight into selective ligninolysis.</title>
        <authorList>
            <person name="Fernandez-Fueyo E."/>
            <person name="Ruiz-Duenas F.J."/>
            <person name="Ferreira P."/>
            <person name="Floudas D."/>
            <person name="Hibbett D.S."/>
            <person name="Canessa P."/>
            <person name="Larrondo L.F."/>
            <person name="James T.Y."/>
            <person name="Seelenfreund D."/>
            <person name="Lobos S."/>
            <person name="Polanco R."/>
            <person name="Tello M."/>
            <person name="Honda Y."/>
            <person name="Watanabe T."/>
            <person name="Watanabe T."/>
            <person name="Ryu J.S."/>
            <person name="Kubicek C.P."/>
            <person name="Schmoll M."/>
            <person name="Gaskell J."/>
            <person name="Hammel K.E."/>
            <person name="St John F.J."/>
            <person name="Vanden Wymelenberg A."/>
            <person name="Sabat G."/>
            <person name="Splinter BonDurant S."/>
            <person name="Syed K."/>
            <person name="Yadav J.S."/>
            <person name="Doddapaneni H."/>
            <person name="Subramanian V."/>
            <person name="Lavin J.L."/>
            <person name="Oguiza J.A."/>
            <person name="Perez G."/>
            <person name="Pisabarro A.G."/>
            <person name="Ramirez L."/>
            <person name="Santoyo F."/>
            <person name="Master E."/>
            <person name="Coutinho P.M."/>
            <person name="Henrissat B."/>
            <person name="Lombard V."/>
            <person name="Magnuson J.K."/>
            <person name="Kuees U."/>
            <person name="Hori C."/>
            <person name="Igarashi K."/>
            <person name="Samejima M."/>
            <person name="Held B.W."/>
            <person name="Barry K.W."/>
            <person name="LaButti K.M."/>
            <person name="Lapidus A."/>
            <person name="Lindquist E.A."/>
            <person name="Lucas S.M."/>
            <person name="Riley R."/>
            <person name="Salamov A.A."/>
            <person name="Hoffmeister D."/>
            <person name="Schwenk D."/>
            <person name="Hadar Y."/>
            <person name="Yarden O."/>
            <person name="de Vries R.P."/>
            <person name="Wiebenga A."/>
            <person name="Stenlid J."/>
            <person name="Eastwood D."/>
            <person name="Grigoriev I.V."/>
            <person name="Berka R.M."/>
            <person name="Blanchette R.A."/>
            <person name="Kersten P."/>
            <person name="Martinez A.T."/>
            <person name="Vicuna R."/>
            <person name="Cullen D."/>
        </authorList>
    </citation>
    <scope>NUCLEOTIDE SEQUENCE [LARGE SCALE GENOMIC DNA]</scope>
    <source>
        <strain evidence="1 2">B</strain>
    </source>
</reference>
<gene>
    <name evidence="1" type="ORF">CERSUDRAFT_114616</name>
</gene>
<evidence type="ECO:0000313" key="1">
    <source>
        <dbReference type="EMBL" id="EMD36663.1"/>
    </source>
</evidence>
<organism evidence="1 2">
    <name type="scientific">Ceriporiopsis subvermispora (strain B)</name>
    <name type="common">White-rot fungus</name>
    <name type="synonym">Gelatoporia subvermispora</name>
    <dbReference type="NCBI Taxonomy" id="914234"/>
    <lineage>
        <taxon>Eukaryota</taxon>
        <taxon>Fungi</taxon>
        <taxon>Dikarya</taxon>
        <taxon>Basidiomycota</taxon>
        <taxon>Agaricomycotina</taxon>
        <taxon>Agaricomycetes</taxon>
        <taxon>Polyporales</taxon>
        <taxon>Gelatoporiaceae</taxon>
        <taxon>Gelatoporia</taxon>
    </lineage>
</organism>
<dbReference type="HOGENOM" id="CLU_2542364_0_0_1"/>
<dbReference type="AlphaFoldDB" id="M2QHZ2"/>
<sequence length="83" mass="9620">MAEYVKLRGSNYRVCRHYVSAYHASRAYSLHEPGNQVSEHRPHTSRYVETIAERIYSKCFHLSGGMRRVTSSPLVLICNLQLH</sequence>
<proteinExistence type="predicted"/>
<protein>
    <submittedName>
        <fullName evidence="1">Uncharacterized protein</fullName>
    </submittedName>
</protein>
<dbReference type="Proteomes" id="UP000016930">
    <property type="component" value="Unassembled WGS sequence"/>
</dbReference>
<dbReference type="EMBL" id="KB445797">
    <property type="protein sequence ID" value="EMD36663.1"/>
    <property type="molecule type" value="Genomic_DNA"/>
</dbReference>
<accession>M2QHZ2</accession>
<name>M2QHZ2_CERS8</name>